<feature type="transmembrane region" description="Helical" evidence="1">
    <location>
        <begin position="36"/>
        <end position="59"/>
    </location>
</feature>
<name>A0ABP8K5Z1_9BACT</name>
<organism evidence="2 3">
    <name type="scientific">Nibrella viscosa</name>
    <dbReference type="NCBI Taxonomy" id="1084524"/>
    <lineage>
        <taxon>Bacteria</taxon>
        <taxon>Pseudomonadati</taxon>
        <taxon>Bacteroidota</taxon>
        <taxon>Cytophagia</taxon>
        <taxon>Cytophagales</taxon>
        <taxon>Spirosomataceae</taxon>
        <taxon>Nibrella</taxon>
    </lineage>
</organism>
<protein>
    <submittedName>
        <fullName evidence="2">Uncharacterized protein</fullName>
    </submittedName>
</protein>
<dbReference type="Proteomes" id="UP001500936">
    <property type="component" value="Unassembled WGS sequence"/>
</dbReference>
<accession>A0ABP8K5Z1</accession>
<gene>
    <name evidence="2" type="ORF">GCM10023187_14190</name>
</gene>
<reference evidence="3" key="1">
    <citation type="journal article" date="2019" name="Int. J. Syst. Evol. Microbiol.">
        <title>The Global Catalogue of Microorganisms (GCM) 10K type strain sequencing project: providing services to taxonomists for standard genome sequencing and annotation.</title>
        <authorList>
            <consortium name="The Broad Institute Genomics Platform"/>
            <consortium name="The Broad Institute Genome Sequencing Center for Infectious Disease"/>
            <person name="Wu L."/>
            <person name="Ma J."/>
        </authorList>
    </citation>
    <scope>NUCLEOTIDE SEQUENCE [LARGE SCALE GENOMIC DNA]</scope>
    <source>
        <strain evidence="3">JCM 17925</strain>
    </source>
</reference>
<keyword evidence="3" id="KW-1185">Reference proteome</keyword>
<evidence type="ECO:0000256" key="1">
    <source>
        <dbReference type="SAM" id="Phobius"/>
    </source>
</evidence>
<dbReference type="EMBL" id="BAABHB010000002">
    <property type="protein sequence ID" value="GAA4400725.1"/>
    <property type="molecule type" value="Genomic_DNA"/>
</dbReference>
<keyword evidence="1" id="KW-0472">Membrane</keyword>
<keyword evidence="1" id="KW-1133">Transmembrane helix</keyword>
<comment type="caution">
    <text evidence="2">The sequence shown here is derived from an EMBL/GenBank/DDBJ whole genome shotgun (WGS) entry which is preliminary data.</text>
</comment>
<proteinExistence type="predicted"/>
<evidence type="ECO:0000313" key="3">
    <source>
        <dbReference type="Proteomes" id="UP001500936"/>
    </source>
</evidence>
<keyword evidence="1" id="KW-0812">Transmembrane</keyword>
<evidence type="ECO:0000313" key="2">
    <source>
        <dbReference type="EMBL" id="GAA4400725.1"/>
    </source>
</evidence>
<sequence>MTDLFFMRSYLTPPGVRSRPMMTGPPNEPTPSGPDWLLWLVTGLLLIALLLMGLTNISVW</sequence>